<feature type="compositionally biased region" description="Low complexity" evidence="6">
    <location>
        <begin position="920"/>
        <end position="944"/>
    </location>
</feature>
<evidence type="ECO:0000313" key="8">
    <source>
        <dbReference type="EMBL" id="KAF8699094.1"/>
    </source>
</evidence>
<dbReference type="Gene3D" id="3.80.10.10">
    <property type="entry name" value="Ribonuclease Inhibitor"/>
    <property type="match status" value="2"/>
</dbReference>
<organism evidence="8 9">
    <name type="scientific">Rhizoctonia solani</name>
    <dbReference type="NCBI Taxonomy" id="456999"/>
    <lineage>
        <taxon>Eukaryota</taxon>
        <taxon>Fungi</taxon>
        <taxon>Dikarya</taxon>
        <taxon>Basidiomycota</taxon>
        <taxon>Agaricomycotina</taxon>
        <taxon>Agaricomycetes</taxon>
        <taxon>Cantharellales</taxon>
        <taxon>Ceratobasidiaceae</taxon>
        <taxon>Rhizoctonia</taxon>
    </lineage>
</organism>
<feature type="domain" description="LsmAD" evidence="7">
    <location>
        <begin position="591"/>
        <end position="661"/>
    </location>
</feature>
<feature type="region of interest" description="Disordered" evidence="6">
    <location>
        <begin position="500"/>
        <end position="524"/>
    </location>
</feature>
<evidence type="ECO:0000256" key="3">
    <source>
        <dbReference type="ARBA" id="ARBA00022737"/>
    </source>
</evidence>
<feature type="region of interest" description="Disordered" evidence="6">
    <location>
        <begin position="413"/>
        <end position="439"/>
    </location>
</feature>
<evidence type="ECO:0000313" key="9">
    <source>
        <dbReference type="Proteomes" id="UP000602905"/>
    </source>
</evidence>
<keyword evidence="3" id="KW-0677">Repeat</keyword>
<protein>
    <submittedName>
        <fullName evidence="8">LsmAD</fullName>
    </submittedName>
</protein>
<evidence type="ECO:0000256" key="4">
    <source>
        <dbReference type="ARBA" id="ARBA00023242"/>
    </source>
</evidence>
<feature type="compositionally biased region" description="Pro residues" evidence="6">
    <location>
        <begin position="1048"/>
        <end position="1067"/>
    </location>
</feature>
<comment type="subcellular location">
    <subcellularLocation>
        <location evidence="1">Nucleus</location>
    </subcellularLocation>
</comment>
<evidence type="ECO:0000256" key="6">
    <source>
        <dbReference type="SAM" id="MobiDB-lite"/>
    </source>
</evidence>
<dbReference type="InterPro" id="IPR001611">
    <property type="entry name" value="Leu-rich_rpt"/>
</dbReference>
<dbReference type="Pfam" id="PF12799">
    <property type="entry name" value="LRR_4"/>
    <property type="match status" value="2"/>
</dbReference>
<feature type="compositionally biased region" description="Polar residues" evidence="6">
    <location>
        <begin position="29"/>
        <end position="39"/>
    </location>
</feature>
<dbReference type="InterPro" id="IPR003591">
    <property type="entry name" value="Leu-rich_rpt_typical-subtyp"/>
</dbReference>
<gene>
    <name evidence="8" type="ORF">RHS03_07431</name>
</gene>
<feature type="compositionally biased region" description="Pro residues" evidence="6">
    <location>
        <begin position="1021"/>
        <end position="1041"/>
    </location>
</feature>
<feature type="non-terminal residue" evidence="8">
    <location>
        <position position="1208"/>
    </location>
</feature>
<evidence type="ECO:0000256" key="5">
    <source>
        <dbReference type="ARBA" id="ARBA00023460"/>
    </source>
</evidence>
<feature type="region of interest" description="Disordered" evidence="6">
    <location>
        <begin position="546"/>
        <end position="583"/>
    </location>
</feature>
<keyword evidence="4" id="KW-0539">Nucleus</keyword>
<comment type="caution">
    <text evidence="8">The sequence shown here is derived from an EMBL/GenBank/DDBJ whole genome shotgun (WGS) entry which is preliminary data.</text>
</comment>
<dbReference type="Pfam" id="PF06741">
    <property type="entry name" value="LsmAD"/>
    <property type="match status" value="1"/>
</dbReference>
<dbReference type="PANTHER" id="PTHR45973">
    <property type="entry name" value="PROTEIN PHOSPHATASE 1 REGULATORY SUBUNIT SDS22-RELATED"/>
    <property type="match status" value="1"/>
</dbReference>
<feature type="compositionally biased region" description="Basic and acidic residues" evidence="6">
    <location>
        <begin position="417"/>
        <end position="439"/>
    </location>
</feature>
<dbReference type="PANTHER" id="PTHR45973:SF23">
    <property type="entry name" value="PROTEIN PHOSPHATASE 1 REGULATORY SUBUNIT 7"/>
    <property type="match status" value="1"/>
</dbReference>
<evidence type="ECO:0000256" key="2">
    <source>
        <dbReference type="ARBA" id="ARBA00022614"/>
    </source>
</evidence>
<evidence type="ECO:0000256" key="1">
    <source>
        <dbReference type="ARBA" id="ARBA00004123"/>
    </source>
</evidence>
<comment type="similarity">
    <text evidence="5">Belongs to the SDS22 family.</text>
</comment>
<keyword evidence="2" id="KW-0433">Leucine-rich repeat</keyword>
<dbReference type="EMBL" id="JACYCD010000239">
    <property type="protein sequence ID" value="KAF8699094.1"/>
    <property type="molecule type" value="Genomic_DNA"/>
</dbReference>
<feature type="region of interest" description="Disordered" evidence="6">
    <location>
        <begin position="843"/>
        <end position="970"/>
    </location>
</feature>
<dbReference type="SMART" id="SM00365">
    <property type="entry name" value="LRR_SD22"/>
    <property type="match status" value="9"/>
</dbReference>
<accession>A0A8H7HLD8</accession>
<dbReference type="OrthoDB" id="266138at2759"/>
<feature type="compositionally biased region" description="Polar residues" evidence="6">
    <location>
        <begin position="573"/>
        <end position="583"/>
    </location>
</feature>
<dbReference type="PROSITE" id="PS51450">
    <property type="entry name" value="LRR"/>
    <property type="match status" value="5"/>
</dbReference>
<dbReference type="AlphaFoldDB" id="A0A8H7HLD8"/>
<feature type="compositionally biased region" description="Acidic residues" evidence="6">
    <location>
        <begin position="72"/>
        <end position="87"/>
    </location>
</feature>
<dbReference type="InterPro" id="IPR025875">
    <property type="entry name" value="Leu-rich_rpt_4"/>
</dbReference>
<dbReference type="SUPFAM" id="SSF52058">
    <property type="entry name" value="L domain-like"/>
    <property type="match status" value="1"/>
</dbReference>
<dbReference type="Proteomes" id="UP000602905">
    <property type="component" value="Unassembled WGS sequence"/>
</dbReference>
<name>A0A8H7HLD8_9AGAM</name>
<dbReference type="SMART" id="SM00369">
    <property type="entry name" value="LRR_TYP"/>
    <property type="match status" value="6"/>
</dbReference>
<proteinExistence type="inferred from homology"/>
<feature type="region of interest" description="Disordered" evidence="6">
    <location>
        <begin position="1172"/>
        <end position="1208"/>
    </location>
</feature>
<dbReference type="InterPro" id="IPR050576">
    <property type="entry name" value="Cilia_flagella_integrity"/>
</dbReference>
<evidence type="ECO:0000259" key="7">
    <source>
        <dbReference type="SMART" id="SM01272"/>
    </source>
</evidence>
<dbReference type="InterPro" id="IPR032675">
    <property type="entry name" value="LRR_dom_sf"/>
</dbReference>
<feature type="region of interest" description="Disordered" evidence="6">
    <location>
        <begin position="28"/>
        <end position="87"/>
    </location>
</feature>
<sequence length="1208" mass="129397">MTEHTQTTPGPKGINDVAGDVADALAPNANLTTQSTESGITDVVAGGEGGQGERKARVVVEYIDPPGAGDGQESEDEGLGEDAGDPATEDLLAAMPDETEDIDLVHARLHTLAALRLPRFKDHLTRLCLRQNFLTHIGEEDIGSLVKLEELDFYDNKLKGVGDALDGLLDLKAKRTLDLSFNLLRSVPHGLERHRYLHTIYFVQNKISKISGVSGLSGSLRSLELGGNRIRTIEGLEGLGQLEELWLGKNKITRLQGLETLKSLRVLSIQSNRITKLEGLEELTNLEEFYISHNGLNKIEGLGKNLKLRTFDVSGNGITTVENLSHLSELEEFWASDNQIATLNDLERELGGIKSLSTIYLERNPCEKEDPAGYRRKIMLALPQTIDVGSVMYDSVMEAVQDQSTRAVVALKTTTTRADDERKSSHEQAEKRPRRERSWTRVGVWRGTGFNNPPGRQFGPSAGFPPLGATHGPAHHFMLATLVGTGVVLTTRTNQRWEGTLTGASNEDGTPGAALRNAKDLNAPGTPAQEHVFVLAAQIAGCVPQQQQQQQQSQQPTQPQSFGGNVDDLTFGPGSTSSTPWDQFSANEKMFGVVTSFNEEAYTTAIDRNAPDFKEKERKAEIIAKEIMAAASNNPHIAEERGAVDDSGLNEEDKYSSVIRGQNAYIPPGARRAAAAAANGTSTPVKSPDAKSPPPTVSTPVNTNNTGPAPTSTTTTATSPPAEASKPEVPKVAVNGSETPTKPGENNLVGSFREFVTNEKQRLAQKKQAIVKSEKEKRMAELVAFSQSFKLNKPIPKDLVSILTKDSEKAKQIVEKSSADAASAKARQIGGAQVASGQLLKKPAVSANPNPSPNPSATGAGKMPKMYIQPIPPFNPNKGKGTPAAAGAQSTTGVKKDGKEGLGLKPVVSNKEREPSPTSAAAAAAAKLNANAPMFKPGHGSSPSAGGGATPSPKPKAPADASATPPNPFYGTKVFKKSQIMLKEEFNPFKFAKVAEASSVAVIAPNWPYTGRKFLMLFPGPTVPPQTSQPPPPQPQQPPTQTPQAAAPQPPHPPPPMQQQPTPPVPGPYEEEHARTPYMMYPYHYPYGGQPPMQPMIQVATPAGPPGYMQPPYMPPMSYPPHQMAPNQPMYGGPMPGMSHMYMPPGPYPPGAQPRPPPHGYYHQSPQLGHAVPYPMMMQGPPGAPTPHQYDPNGPQNGPPGGPLGVGH</sequence>
<dbReference type="SMART" id="SM01272">
    <property type="entry name" value="LsmAD"/>
    <property type="match status" value="1"/>
</dbReference>
<feature type="compositionally biased region" description="Low complexity" evidence="6">
    <location>
        <begin position="546"/>
        <end position="561"/>
    </location>
</feature>
<feature type="region of interest" description="Disordered" evidence="6">
    <location>
        <begin position="670"/>
        <end position="748"/>
    </location>
</feature>
<reference evidence="8" key="1">
    <citation type="submission" date="2020-09" db="EMBL/GenBank/DDBJ databases">
        <title>Comparative genome analyses of four rice-infecting Rhizoctonia solani isolates reveal extensive enrichment of homogalacturonan modification genes.</title>
        <authorList>
            <person name="Lee D.-Y."/>
            <person name="Jeon J."/>
            <person name="Kim K.-T."/>
            <person name="Cheong K."/>
            <person name="Song H."/>
            <person name="Choi G."/>
            <person name="Ko J."/>
            <person name="Opiyo S.O."/>
            <person name="Zuo S."/>
            <person name="Madhav S."/>
            <person name="Lee Y.-H."/>
            <person name="Wang G.-L."/>
        </authorList>
    </citation>
    <scope>NUCLEOTIDE SEQUENCE</scope>
    <source>
        <strain evidence="8">AG1-IA WGL</strain>
    </source>
</reference>
<feature type="region of interest" description="Disordered" evidence="6">
    <location>
        <begin position="1018"/>
        <end position="1071"/>
    </location>
</feature>
<dbReference type="InterPro" id="IPR009604">
    <property type="entry name" value="LsmAD_domain"/>
</dbReference>
<dbReference type="FunFam" id="3.80.10.10:FF:000312">
    <property type="entry name" value="Protein phosphatases pp1 regulatory subunit, putative"/>
    <property type="match status" value="1"/>
</dbReference>
<feature type="compositionally biased region" description="Low complexity" evidence="6">
    <location>
        <begin position="698"/>
        <end position="724"/>
    </location>
</feature>